<evidence type="ECO:0000259" key="1">
    <source>
        <dbReference type="PROSITE" id="PS50206"/>
    </source>
</evidence>
<dbReference type="Pfam" id="PF00581">
    <property type="entry name" value="Rhodanese"/>
    <property type="match status" value="1"/>
</dbReference>
<dbReference type="InterPro" id="IPR050229">
    <property type="entry name" value="GlpE_sulfurtransferase"/>
</dbReference>
<dbReference type="SMART" id="SM00450">
    <property type="entry name" value="RHOD"/>
    <property type="match status" value="1"/>
</dbReference>
<name>A0AA90NCM8_9ACTN</name>
<protein>
    <submittedName>
        <fullName evidence="2">Rhodanese-like domain-containing protein</fullName>
    </submittedName>
</protein>
<keyword evidence="3" id="KW-1185">Reference proteome</keyword>
<accession>A0AA90NCM8</accession>
<dbReference type="PROSITE" id="PS50206">
    <property type="entry name" value="RHODANESE_3"/>
    <property type="match status" value="1"/>
</dbReference>
<dbReference type="Proteomes" id="UP001178281">
    <property type="component" value="Unassembled WGS sequence"/>
</dbReference>
<dbReference type="PANTHER" id="PTHR43031:SF17">
    <property type="entry name" value="SULFURTRANSFERASE YTWF-RELATED"/>
    <property type="match status" value="1"/>
</dbReference>
<feature type="domain" description="Rhodanese" evidence="1">
    <location>
        <begin position="25"/>
        <end position="112"/>
    </location>
</feature>
<dbReference type="InterPro" id="IPR036873">
    <property type="entry name" value="Rhodanese-like_dom_sf"/>
</dbReference>
<evidence type="ECO:0000313" key="2">
    <source>
        <dbReference type="EMBL" id="MDP0400037.1"/>
    </source>
</evidence>
<organism evidence="2 3">
    <name type="scientific">Tsukamurella strandjordii</name>
    <dbReference type="NCBI Taxonomy" id="147577"/>
    <lineage>
        <taxon>Bacteria</taxon>
        <taxon>Bacillati</taxon>
        <taxon>Actinomycetota</taxon>
        <taxon>Actinomycetes</taxon>
        <taxon>Mycobacteriales</taxon>
        <taxon>Tsukamurellaceae</taxon>
        <taxon>Tsukamurella</taxon>
    </lineage>
</organism>
<gene>
    <name evidence="2" type="ORF">Q7X28_19140</name>
</gene>
<dbReference type="Gene3D" id="3.40.250.10">
    <property type="entry name" value="Rhodanese-like domain"/>
    <property type="match status" value="1"/>
</dbReference>
<dbReference type="PANTHER" id="PTHR43031">
    <property type="entry name" value="FAD-DEPENDENT OXIDOREDUCTASE"/>
    <property type="match status" value="1"/>
</dbReference>
<sequence length="120" mass="12337">MTDAHGIPAAGPVHDGLIGIDALPAIEGITLLDVREPDEWDLGHAPGAVHIPLIELPARFGELDLDSEVYVICRGGGRSESAVRYLETVGVEAVVVDGGMIAWAAAAKPVVRPDGGPGAV</sequence>
<dbReference type="CDD" id="cd00158">
    <property type="entry name" value="RHOD"/>
    <property type="match status" value="1"/>
</dbReference>
<dbReference type="EMBL" id="JAUTIX010000008">
    <property type="protein sequence ID" value="MDP0400037.1"/>
    <property type="molecule type" value="Genomic_DNA"/>
</dbReference>
<evidence type="ECO:0000313" key="3">
    <source>
        <dbReference type="Proteomes" id="UP001178281"/>
    </source>
</evidence>
<dbReference type="SUPFAM" id="SSF52821">
    <property type="entry name" value="Rhodanese/Cell cycle control phosphatase"/>
    <property type="match status" value="1"/>
</dbReference>
<dbReference type="InterPro" id="IPR001763">
    <property type="entry name" value="Rhodanese-like_dom"/>
</dbReference>
<proteinExistence type="predicted"/>
<dbReference type="AlphaFoldDB" id="A0AA90NCM8"/>
<dbReference type="RefSeq" id="WP_220657040.1">
    <property type="nucleotide sequence ID" value="NZ_BAAAII010000008.1"/>
</dbReference>
<comment type="caution">
    <text evidence="2">The sequence shown here is derived from an EMBL/GenBank/DDBJ whole genome shotgun (WGS) entry which is preliminary data.</text>
</comment>
<reference evidence="2" key="1">
    <citation type="submission" date="2023-08" db="EMBL/GenBank/DDBJ databases">
        <title>The draft genome of Tsukamurella strandjordii strain 050030.</title>
        <authorList>
            <person name="Zhao F."/>
            <person name="Feng Y."/>
            <person name="Zong Z."/>
        </authorList>
    </citation>
    <scope>NUCLEOTIDE SEQUENCE</scope>
    <source>
        <strain evidence="2">050030</strain>
    </source>
</reference>